<proteinExistence type="predicted"/>
<dbReference type="InterPro" id="IPR050723">
    <property type="entry name" value="CFA/CMAS"/>
</dbReference>
<dbReference type="CDD" id="cd02440">
    <property type="entry name" value="AdoMet_MTases"/>
    <property type="match status" value="1"/>
</dbReference>
<dbReference type="RefSeq" id="XP_025362767.1">
    <property type="nucleotide sequence ID" value="XM_025504390.1"/>
</dbReference>
<feature type="region of interest" description="Disordered" evidence="1">
    <location>
        <begin position="220"/>
        <end position="255"/>
    </location>
</feature>
<keyword evidence="2" id="KW-0808">Transferase</keyword>
<dbReference type="EMBL" id="KZ819666">
    <property type="protein sequence ID" value="PWN28155.1"/>
    <property type="molecule type" value="Genomic_DNA"/>
</dbReference>
<dbReference type="SUPFAM" id="SSF53335">
    <property type="entry name" value="S-adenosyl-L-methionine-dependent methyltransferases"/>
    <property type="match status" value="1"/>
</dbReference>
<dbReference type="Gene3D" id="3.40.50.150">
    <property type="entry name" value="Vaccinia Virus protein VP39"/>
    <property type="match status" value="1"/>
</dbReference>
<evidence type="ECO:0000256" key="1">
    <source>
        <dbReference type="SAM" id="MobiDB-lite"/>
    </source>
</evidence>
<dbReference type="STRING" id="1569628.A0A316UYD2"/>
<gene>
    <name evidence="2" type="ORF">BDZ90DRAFT_219163</name>
</gene>
<dbReference type="InterPro" id="IPR029063">
    <property type="entry name" value="SAM-dependent_MTases_sf"/>
</dbReference>
<dbReference type="PANTHER" id="PTHR43667">
    <property type="entry name" value="CYCLOPROPANE-FATTY-ACYL-PHOSPHOLIPID SYNTHASE"/>
    <property type="match status" value="1"/>
</dbReference>
<organism evidence="2 3">
    <name type="scientific">Jaminaea rosea</name>
    <dbReference type="NCBI Taxonomy" id="1569628"/>
    <lineage>
        <taxon>Eukaryota</taxon>
        <taxon>Fungi</taxon>
        <taxon>Dikarya</taxon>
        <taxon>Basidiomycota</taxon>
        <taxon>Ustilaginomycotina</taxon>
        <taxon>Exobasidiomycetes</taxon>
        <taxon>Microstromatales</taxon>
        <taxon>Microstromatales incertae sedis</taxon>
        <taxon>Jaminaea</taxon>
    </lineage>
</organism>
<keyword evidence="3" id="KW-1185">Reference proteome</keyword>
<dbReference type="GO" id="GO:0008168">
    <property type="term" value="F:methyltransferase activity"/>
    <property type="evidence" value="ECO:0007669"/>
    <property type="project" value="UniProtKB-KW"/>
</dbReference>
<dbReference type="Proteomes" id="UP000245884">
    <property type="component" value="Unassembled WGS sequence"/>
</dbReference>
<dbReference type="AlphaFoldDB" id="A0A316UYD2"/>
<protein>
    <submittedName>
        <fullName evidence="2">S-adenosyl-L-methionine-dependent methyltransferase</fullName>
    </submittedName>
</protein>
<name>A0A316UYD2_9BASI</name>
<dbReference type="GO" id="GO:0032259">
    <property type="term" value="P:methylation"/>
    <property type="evidence" value="ECO:0007669"/>
    <property type="project" value="UniProtKB-KW"/>
</dbReference>
<dbReference type="PANTHER" id="PTHR43667:SF2">
    <property type="entry name" value="FATTY ACID C-METHYL TRANSFERASE"/>
    <property type="match status" value="1"/>
</dbReference>
<evidence type="ECO:0000313" key="2">
    <source>
        <dbReference type="EMBL" id="PWN28155.1"/>
    </source>
</evidence>
<keyword evidence="2" id="KW-0489">Methyltransferase</keyword>
<feature type="compositionally biased region" description="Low complexity" evidence="1">
    <location>
        <begin position="243"/>
        <end position="254"/>
    </location>
</feature>
<dbReference type="GeneID" id="37026213"/>
<sequence>MAAATTSTSSSPQSSLLSSAASLGWSPLVSLSRSSVCSLFSRLQVGLLTIKDVDGSTKYFGDDSLVSAAASDSDDGASSSAASLKQSDEPTQATLVVNRDTFWPRMFFGADLGFSEAYMANDVDTPDLGACFDLFIRNRTALAELDLGPASRLTGWVQGQLNKRYANTRGGSLKNIGAHYDISNAMYQRFLSRDMTYSCGIYSTLDADIAPPIPYQAATSLRDHSGSKAGKVPSPTRDSGIGSPQSDLSSPSSSDELEEAQLRKLRLHISRCRISRGDRVLEIGTGWGSLAMEACRQVPGITVDSLTLSKEQKQLAEERIREAGLESQITVHLLDYRDMPAEWEGSFDRVVSIEMLEAVGIEFLSTYFSAIHRVLRPDVGTAVFQCITMPEARFEAYVRGVDFIKKYIFPGGVLPSVRSLVDAMADGSQGTMVLQAVDSIGPHYARTLREWRARFEAAFYGDDGIRGALLRDHAAIQALPKAQREAEVEVFRRKWIYYFVYCERGFAENQIGGEHAGRDESCGARDCADTQHRAIARPHPHLCTRRRTSTLAAHQLWCMSTANWLPLPASHSHRTTTTTSHTRIAKHLVIRKEEVLRRLVLRTKLRYESKRYL</sequence>
<evidence type="ECO:0000313" key="3">
    <source>
        <dbReference type="Proteomes" id="UP000245884"/>
    </source>
</evidence>
<dbReference type="OrthoDB" id="8300214at2759"/>
<dbReference type="Pfam" id="PF02353">
    <property type="entry name" value="CMAS"/>
    <property type="match status" value="2"/>
</dbReference>
<accession>A0A316UYD2</accession>
<reference evidence="2 3" key="1">
    <citation type="journal article" date="2018" name="Mol. Biol. Evol.">
        <title>Broad Genomic Sampling Reveals a Smut Pathogenic Ancestry of the Fungal Clade Ustilaginomycotina.</title>
        <authorList>
            <person name="Kijpornyongpan T."/>
            <person name="Mondo S.J."/>
            <person name="Barry K."/>
            <person name="Sandor L."/>
            <person name="Lee J."/>
            <person name="Lipzen A."/>
            <person name="Pangilinan J."/>
            <person name="LaButti K."/>
            <person name="Hainaut M."/>
            <person name="Henrissat B."/>
            <person name="Grigoriev I.V."/>
            <person name="Spatafora J.W."/>
            <person name="Aime M.C."/>
        </authorList>
    </citation>
    <scope>NUCLEOTIDE SEQUENCE [LARGE SCALE GENOMIC DNA]</scope>
    <source>
        <strain evidence="2 3">MCA 5214</strain>
    </source>
</reference>